<dbReference type="GO" id="GO:0016491">
    <property type="term" value="F:oxidoreductase activity"/>
    <property type="evidence" value="ECO:0007669"/>
    <property type="project" value="TreeGrafter"/>
</dbReference>
<keyword evidence="3" id="KW-1185">Reference proteome</keyword>
<evidence type="ECO:0000313" key="3">
    <source>
        <dbReference type="Proteomes" id="UP001160390"/>
    </source>
</evidence>
<proteinExistence type="inferred from homology"/>
<sequence length="158" mass="17744">MRAKKEIVLYAGAVDNRRLLLLSEIGPRQHLESINAPAICDLPGVGPFRGWIKQEIALGPHITTDYQVDQYARDISGTVYHPAYTTKMGDVERMKWLCKGNYGSTNYRCRRLPGHVVCEPDAHGVVLVSGVLNWLHKKPAGSATRRYCKLAAETRRSR</sequence>
<protein>
    <submittedName>
        <fullName evidence="2">Uncharacterized protein</fullName>
    </submittedName>
</protein>
<comment type="caution">
    <text evidence="2">The sequence shown here is derived from an EMBL/GenBank/DDBJ whole genome shotgun (WGS) entry which is preliminary data.</text>
</comment>
<reference evidence="2" key="1">
    <citation type="submission" date="2023-01" db="EMBL/GenBank/DDBJ databases">
        <authorList>
            <person name="Piombo E."/>
        </authorList>
    </citation>
    <scope>NUCLEOTIDE SEQUENCE</scope>
</reference>
<dbReference type="EMBL" id="CABFNP030001292">
    <property type="protein sequence ID" value="CAI6097488.1"/>
    <property type="molecule type" value="Genomic_DNA"/>
</dbReference>
<dbReference type="InterPro" id="IPR036188">
    <property type="entry name" value="FAD/NAD-bd_sf"/>
</dbReference>
<dbReference type="GO" id="GO:0050660">
    <property type="term" value="F:flavin adenine dinucleotide binding"/>
    <property type="evidence" value="ECO:0007669"/>
    <property type="project" value="InterPro"/>
</dbReference>
<evidence type="ECO:0000256" key="1">
    <source>
        <dbReference type="ARBA" id="ARBA00010790"/>
    </source>
</evidence>
<dbReference type="Proteomes" id="UP001160390">
    <property type="component" value="Unassembled WGS sequence"/>
</dbReference>
<gene>
    <name evidence="2" type="ORF">CCHLO57077_00008691</name>
</gene>
<organism evidence="2 3">
    <name type="scientific">Clonostachys chloroleuca</name>
    <dbReference type="NCBI Taxonomy" id="1926264"/>
    <lineage>
        <taxon>Eukaryota</taxon>
        <taxon>Fungi</taxon>
        <taxon>Dikarya</taxon>
        <taxon>Ascomycota</taxon>
        <taxon>Pezizomycotina</taxon>
        <taxon>Sordariomycetes</taxon>
        <taxon>Hypocreomycetidae</taxon>
        <taxon>Hypocreales</taxon>
        <taxon>Bionectriaceae</taxon>
        <taxon>Clonostachys</taxon>
    </lineage>
</organism>
<dbReference type="SUPFAM" id="SSF51905">
    <property type="entry name" value="FAD/NAD(P)-binding domain"/>
    <property type="match status" value="1"/>
</dbReference>
<name>A0AA35Q667_9HYPO</name>
<dbReference type="Gene3D" id="3.50.50.60">
    <property type="entry name" value="FAD/NAD(P)-binding domain"/>
    <property type="match status" value="1"/>
</dbReference>
<accession>A0AA35Q667</accession>
<comment type="similarity">
    <text evidence="1">Belongs to the GMC oxidoreductase family.</text>
</comment>
<dbReference type="PANTHER" id="PTHR11552">
    <property type="entry name" value="GLUCOSE-METHANOL-CHOLINE GMC OXIDOREDUCTASE"/>
    <property type="match status" value="1"/>
</dbReference>
<dbReference type="PANTHER" id="PTHR11552:SF152">
    <property type="entry name" value="OXIDASE (CODA), PUTATIVE (AFU_ORTHOLOGUE AFUA_8G04090)-RELATED"/>
    <property type="match status" value="1"/>
</dbReference>
<evidence type="ECO:0000313" key="2">
    <source>
        <dbReference type="EMBL" id="CAI6097488.1"/>
    </source>
</evidence>
<feature type="non-terminal residue" evidence="2">
    <location>
        <position position="158"/>
    </location>
</feature>
<dbReference type="InterPro" id="IPR012132">
    <property type="entry name" value="GMC_OxRdtase"/>
</dbReference>
<dbReference type="AlphaFoldDB" id="A0AA35Q667"/>